<accession>A0A8S5RJS5</accession>
<organism evidence="2">
    <name type="scientific">virus sp. ctDJ83</name>
    <dbReference type="NCBI Taxonomy" id="2827625"/>
    <lineage>
        <taxon>Viruses</taxon>
    </lineage>
</organism>
<evidence type="ECO:0000256" key="1">
    <source>
        <dbReference type="SAM" id="MobiDB-lite"/>
    </source>
</evidence>
<sequence length="67" mass="7846">MRKGGQKNEGETKAPPSTELNANHQRITLQVLHVKKVDNYFETTNQQKTNTLHYLERQWRVLNNIGK</sequence>
<evidence type="ECO:0000313" key="2">
    <source>
        <dbReference type="EMBL" id="DAE31346.1"/>
    </source>
</evidence>
<dbReference type="EMBL" id="BK059107">
    <property type="protein sequence ID" value="DAE31346.1"/>
    <property type="molecule type" value="Genomic_DNA"/>
</dbReference>
<feature type="compositionally biased region" description="Basic and acidic residues" evidence="1">
    <location>
        <begin position="1"/>
        <end position="12"/>
    </location>
</feature>
<reference evidence="2" key="1">
    <citation type="journal article" date="2021" name="Proc. Natl. Acad. Sci. U.S.A.">
        <title>A Catalog of Tens of Thousands of Viruses from Human Metagenomes Reveals Hidden Associations with Chronic Diseases.</title>
        <authorList>
            <person name="Tisza M.J."/>
            <person name="Buck C.B."/>
        </authorList>
    </citation>
    <scope>NUCLEOTIDE SEQUENCE</scope>
    <source>
        <strain evidence="2">CtDJ83</strain>
    </source>
</reference>
<protein>
    <submittedName>
        <fullName evidence="2">Uncharacterized protein</fullName>
    </submittedName>
</protein>
<feature type="region of interest" description="Disordered" evidence="1">
    <location>
        <begin position="1"/>
        <end position="24"/>
    </location>
</feature>
<name>A0A8S5RJS5_9VIRU</name>
<proteinExistence type="predicted"/>